<dbReference type="Gene3D" id="1.50.10.100">
    <property type="entry name" value="Chondroitin AC/alginate lyase"/>
    <property type="match status" value="1"/>
</dbReference>
<dbReference type="AlphaFoldDB" id="A0A4R8DGQ2"/>
<evidence type="ECO:0000259" key="2">
    <source>
        <dbReference type="Pfam" id="PF07940"/>
    </source>
</evidence>
<protein>
    <submittedName>
        <fullName evidence="3">Heparinase II/III-like protein</fullName>
    </submittedName>
</protein>
<sequence length="632" mass="69841">MKQLFFLMGLLLIARVAPPRNYLSSALEASGLHLTLEQVQTWREARKQKVLTAIKALPDSVKASLTARADRYIDFTWPALPVSLYHEFKTTGNRTHYETRLTERRTALASLVIGELVSGDPKYMPAIADGLWATLEESTWVLPAHVGMQHIGTDLPDPDENVVDLIDGETASSVGAIQWLLSSELDRFSPVLGKRVRYELTRRVIAPYLGRNDFWWMGFNNRVPNNWNPWINGNVLVAELLTGVHADTINLVLDKVLRSTDNFVNGYGDDGGCDEGPTYWSEAGGKLIHILELASSVSGGRLDWSGIPLLHRIGSYISTMHIAGPYVVNFADATPRTLPDPVSVYGFGQYFHDDTLRHFAAYLFDLRHRALPTGNVHDFVLGVETYGALASTPAEVAAPALRWLPSVQVMVARAPDLVFAAQGGNNGESHNHNDVGNFILYAGDAPVIVDAGVGTYTAKTFSSQRYTLWNMQSQWHNCPVINGVQQKDGAQYKATDVRLDGSVLRMNLASAYPAEAAVKRWDRTFDFNPRDKTLRLEDDFVLDVRKDSTCLNFLTPCTVTQSGPGRLTFSSPSGTPLLVLSFSAAALSWQTTVKDMDDARLQDSWGKSLTRVSLVLKDPGLSGKTEVRFSMP</sequence>
<organism evidence="3 4">
    <name type="scientific">Dinghuibacter silviterrae</name>
    <dbReference type="NCBI Taxonomy" id="1539049"/>
    <lineage>
        <taxon>Bacteria</taxon>
        <taxon>Pseudomonadati</taxon>
        <taxon>Bacteroidota</taxon>
        <taxon>Chitinophagia</taxon>
        <taxon>Chitinophagales</taxon>
        <taxon>Chitinophagaceae</taxon>
        <taxon>Dinghuibacter</taxon>
    </lineage>
</organism>
<comment type="subcellular location">
    <subcellularLocation>
        <location evidence="1">Cell envelope</location>
    </subcellularLocation>
</comment>
<evidence type="ECO:0000313" key="3">
    <source>
        <dbReference type="EMBL" id="TDW96859.1"/>
    </source>
</evidence>
<evidence type="ECO:0000256" key="1">
    <source>
        <dbReference type="ARBA" id="ARBA00004196"/>
    </source>
</evidence>
<comment type="caution">
    <text evidence="3">The sequence shown here is derived from an EMBL/GenBank/DDBJ whole genome shotgun (WGS) entry which is preliminary data.</text>
</comment>
<dbReference type="GO" id="GO:0030313">
    <property type="term" value="C:cell envelope"/>
    <property type="evidence" value="ECO:0007669"/>
    <property type="project" value="UniProtKB-SubCell"/>
</dbReference>
<accession>A0A4R8DGQ2</accession>
<gene>
    <name evidence="3" type="ORF">EDB95_4695</name>
</gene>
<dbReference type="InterPro" id="IPR012480">
    <property type="entry name" value="Hepar_II_III_C"/>
</dbReference>
<dbReference type="Proteomes" id="UP000294498">
    <property type="component" value="Unassembled WGS sequence"/>
</dbReference>
<dbReference type="RefSeq" id="WP_133998047.1">
    <property type="nucleotide sequence ID" value="NZ_SODV01000002.1"/>
</dbReference>
<keyword evidence="4" id="KW-1185">Reference proteome</keyword>
<feature type="domain" description="Heparinase II/III-like C-terminal" evidence="2">
    <location>
        <begin position="405"/>
        <end position="551"/>
    </location>
</feature>
<dbReference type="InterPro" id="IPR008929">
    <property type="entry name" value="Chondroitin_lyas"/>
</dbReference>
<proteinExistence type="predicted"/>
<dbReference type="Pfam" id="PF07940">
    <property type="entry name" value="Hepar_II_III_C"/>
    <property type="match status" value="1"/>
</dbReference>
<evidence type="ECO:0000313" key="4">
    <source>
        <dbReference type="Proteomes" id="UP000294498"/>
    </source>
</evidence>
<dbReference type="Gene3D" id="2.70.98.70">
    <property type="match status" value="1"/>
</dbReference>
<name>A0A4R8DGQ2_9BACT</name>
<dbReference type="GO" id="GO:0016829">
    <property type="term" value="F:lyase activity"/>
    <property type="evidence" value="ECO:0007669"/>
    <property type="project" value="InterPro"/>
</dbReference>
<dbReference type="EMBL" id="SODV01000002">
    <property type="protein sequence ID" value="TDW96859.1"/>
    <property type="molecule type" value="Genomic_DNA"/>
</dbReference>
<reference evidence="3 4" key="1">
    <citation type="submission" date="2019-03" db="EMBL/GenBank/DDBJ databases">
        <title>Genomic Encyclopedia of Type Strains, Phase IV (KMG-IV): sequencing the most valuable type-strain genomes for metagenomic binning, comparative biology and taxonomic classification.</title>
        <authorList>
            <person name="Goeker M."/>
        </authorList>
    </citation>
    <scope>NUCLEOTIDE SEQUENCE [LARGE SCALE GENOMIC DNA]</scope>
    <source>
        <strain evidence="3 4">DSM 100059</strain>
    </source>
</reference>
<dbReference type="OrthoDB" id="9793856at2"/>